<dbReference type="PATRIC" id="fig|294.132.peg.5231"/>
<dbReference type="RefSeq" id="WP_046043805.1">
    <property type="nucleotide sequence ID" value="NZ_LACC01000051.1"/>
</dbReference>
<evidence type="ECO:0000313" key="3">
    <source>
        <dbReference type="EMBL" id="KJZ35252.1"/>
    </source>
</evidence>
<dbReference type="AlphaFoldDB" id="A0A0F4SVW0"/>
<protein>
    <recommendedName>
        <fullName evidence="2">Fimbrial-type adhesion domain-containing protein</fullName>
    </recommendedName>
</protein>
<dbReference type="Proteomes" id="UP000033588">
    <property type="component" value="Unassembled WGS sequence"/>
</dbReference>
<dbReference type="OrthoDB" id="6496051at2"/>
<dbReference type="EMBL" id="LACC01000051">
    <property type="protein sequence ID" value="KJZ35252.1"/>
    <property type="molecule type" value="Genomic_DNA"/>
</dbReference>
<feature type="domain" description="Fimbrial-type adhesion" evidence="2">
    <location>
        <begin position="210"/>
        <end position="364"/>
    </location>
</feature>
<dbReference type="Pfam" id="PF00419">
    <property type="entry name" value="Fimbrial"/>
    <property type="match status" value="1"/>
</dbReference>
<comment type="caution">
    <text evidence="3">The sequence shown here is derived from an EMBL/GenBank/DDBJ whole genome shotgun (WGS) entry which is preliminary data.</text>
</comment>
<feature type="chain" id="PRO_5002478177" description="Fimbrial-type adhesion domain-containing protein" evidence="1">
    <location>
        <begin position="24"/>
        <end position="364"/>
    </location>
</feature>
<dbReference type="InterPro" id="IPR008966">
    <property type="entry name" value="Adhesion_dom_sf"/>
</dbReference>
<dbReference type="PANTHER" id="PTHR33420">
    <property type="entry name" value="FIMBRIAL SUBUNIT ELFA-RELATED"/>
    <property type="match status" value="1"/>
</dbReference>
<accession>A0A0F4SVW0</accession>
<name>A0A0F4SVW0_PSEFL</name>
<evidence type="ECO:0000259" key="2">
    <source>
        <dbReference type="Pfam" id="PF00419"/>
    </source>
</evidence>
<dbReference type="PROSITE" id="PS51257">
    <property type="entry name" value="PROKAR_LIPOPROTEIN"/>
    <property type="match status" value="1"/>
</dbReference>
<gene>
    <name evidence="3" type="ORF">VC35_27335</name>
</gene>
<evidence type="ECO:0000313" key="4">
    <source>
        <dbReference type="Proteomes" id="UP000033588"/>
    </source>
</evidence>
<proteinExistence type="predicted"/>
<keyword evidence="1" id="KW-0732">Signal</keyword>
<organism evidence="3 4">
    <name type="scientific">Pseudomonas fluorescens</name>
    <dbReference type="NCBI Taxonomy" id="294"/>
    <lineage>
        <taxon>Bacteria</taxon>
        <taxon>Pseudomonadati</taxon>
        <taxon>Pseudomonadota</taxon>
        <taxon>Gammaproteobacteria</taxon>
        <taxon>Pseudomonadales</taxon>
        <taxon>Pseudomonadaceae</taxon>
        <taxon>Pseudomonas</taxon>
    </lineage>
</organism>
<dbReference type="Gene3D" id="2.60.40.3310">
    <property type="match status" value="1"/>
</dbReference>
<dbReference type="InterPro" id="IPR050263">
    <property type="entry name" value="Bact_Fimbrial_Adh_Pro"/>
</dbReference>
<dbReference type="InterPro" id="IPR000259">
    <property type="entry name" value="Adhesion_dom_fimbrial"/>
</dbReference>
<dbReference type="GO" id="GO:0043709">
    <property type="term" value="P:cell adhesion involved in single-species biofilm formation"/>
    <property type="evidence" value="ECO:0007669"/>
    <property type="project" value="TreeGrafter"/>
</dbReference>
<dbReference type="PANTHER" id="PTHR33420:SF5">
    <property type="entry name" value="FIMBRIAL SUBUNIT"/>
    <property type="match status" value="1"/>
</dbReference>
<evidence type="ECO:0000256" key="1">
    <source>
        <dbReference type="SAM" id="SignalP"/>
    </source>
</evidence>
<dbReference type="SUPFAM" id="SSF49401">
    <property type="entry name" value="Bacterial adhesins"/>
    <property type="match status" value="1"/>
</dbReference>
<dbReference type="GO" id="GO:0009289">
    <property type="term" value="C:pilus"/>
    <property type="evidence" value="ECO:0007669"/>
    <property type="project" value="InterPro"/>
</dbReference>
<reference evidence="3 4" key="1">
    <citation type="submission" date="2015-03" db="EMBL/GenBank/DDBJ databases">
        <title>Comparative genomics of Pseudomonas insights into diversity of traits involved in vanlence and defense.</title>
        <authorList>
            <person name="Qin Y."/>
        </authorList>
    </citation>
    <scope>NUCLEOTIDE SEQUENCE [LARGE SCALE GENOMIC DNA]</scope>
    <source>
        <strain evidence="3 4">C8</strain>
    </source>
</reference>
<sequence>MKRSLHCLTGLLGLAAGCQVHLAAAANNTCEWGANGSGTMTFIQDLGSVYIPRDAPVGSIIGSRRFKRTDNNERRNIMCDNDGSVRLTFNAQTSVPPVQGLPSGSGTYGAVHTLLPTNIPGVGARFELGFPFNDSATNAFTPDTGDSTVPFSAHHQRPMGTAQLNFANLESYITLIKTGPIAPGPQTLTGQELFSGALSGIPGKSFRVGLSGTVIQAHCGSNKVSADPVQLGDWNLADFSGPGHVTSAVAFNITLSACVADDTNTNIATANLRFEGSGGSSPVIPAIPGVFSLTPASGAKGIGIQLLRGDRSTPVELNTEVPIQQITTGDTVLDFAARFYQIESRANVKPGDAKGALNFTLTYK</sequence>
<feature type="signal peptide" evidence="1">
    <location>
        <begin position="1"/>
        <end position="23"/>
    </location>
</feature>
<dbReference type="Gene3D" id="2.60.40.1090">
    <property type="entry name" value="Fimbrial-type adhesion domain"/>
    <property type="match status" value="1"/>
</dbReference>
<dbReference type="InterPro" id="IPR036937">
    <property type="entry name" value="Adhesion_dom_fimbrial_sf"/>
</dbReference>